<dbReference type="Pfam" id="PF00201">
    <property type="entry name" value="UDPGT"/>
    <property type="match status" value="1"/>
</dbReference>
<dbReference type="PANTHER" id="PTHR48043">
    <property type="entry name" value="EG:EG0003.4 PROTEIN-RELATED"/>
    <property type="match status" value="1"/>
</dbReference>
<evidence type="ECO:0000256" key="1">
    <source>
        <dbReference type="ARBA" id="ARBA00022676"/>
    </source>
</evidence>
<dbReference type="PROSITE" id="PS00375">
    <property type="entry name" value="UDPGT"/>
    <property type="match status" value="1"/>
</dbReference>
<dbReference type="CDD" id="cd03784">
    <property type="entry name" value="GT1_Gtf-like"/>
    <property type="match status" value="1"/>
</dbReference>
<sequence>MARYLFVVPPLTGHVSPLRGVAAELRARGDQVAWAGPVPEVPRLLGPGETVYPAGDSAEFEVARRPGALRGFAALKFLWESYLVPLADAMAGGVAAAVDAYEPDLLVVDQQALAGAVVAARAGLPWATAASTPSELSDPVSAMPKVAAWIDGLQQGLCDRHGVPAGTGDLRFSPGLVLAFTTEALAGEAIVRPAGELRYVGAALADRNAYEDFPWERVRGQAKLVVVTFGTANGEPGARFLTTALRAFADLPPEFQVVIADPDGVVPAAGTPNVLAVRWIPQLALIRRATAVVCHGGHNTVCESLSHGVPLVVAPIRDDQPLLAQQVVDSGAGLRLRFDRATAGDIRDAVLEVCRTPSYADHAGRLRESFDRAGGASAAADHLARFVPASARIP</sequence>
<evidence type="ECO:0000313" key="4">
    <source>
        <dbReference type="EMBL" id="GAA1982402.1"/>
    </source>
</evidence>
<protein>
    <submittedName>
        <fullName evidence="4">Glycosyltransferase</fullName>
    </submittedName>
</protein>
<accession>A0ABP5DLG6</accession>
<proteinExistence type="inferred from homology"/>
<dbReference type="EMBL" id="BAAANN010000037">
    <property type="protein sequence ID" value="GAA1982402.1"/>
    <property type="molecule type" value="Genomic_DNA"/>
</dbReference>
<dbReference type="InterPro" id="IPR050271">
    <property type="entry name" value="UDP-glycosyltransferase"/>
</dbReference>
<evidence type="ECO:0000256" key="3">
    <source>
        <dbReference type="RuleBase" id="RU003718"/>
    </source>
</evidence>
<gene>
    <name evidence="4" type="ORF">GCM10009754_69120</name>
</gene>
<dbReference type="SUPFAM" id="SSF53756">
    <property type="entry name" value="UDP-Glycosyltransferase/glycogen phosphorylase"/>
    <property type="match status" value="1"/>
</dbReference>
<organism evidence="4 5">
    <name type="scientific">Amycolatopsis minnesotensis</name>
    <dbReference type="NCBI Taxonomy" id="337894"/>
    <lineage>
        <taxon>Bacteria</taxon>
        <taxon>Bacillati</taxon>
        <taxon>Actinomycetota</taxon>
        <taxon>Actinomycetes</taxon>
        <taxon>Pseudonocardiales</taxon>
        <taxon>Pseudonocardiaceae</taxon>
        <taxon>Amycolatopsis</taxon>
    </lineage>
</organism>
<evidence type="ECO:0000313" key="5">
    <source>
        <dbReference type="Proteomes" id="UP001501116"/>
    </source>
</evidence>
<keyword evidence="1 3" id="KW-0328">Glycosyltransferase</keyword>
<evidence type="ECO:0000256" key="2">
    <source>
        <dbReference type="ARBA" id="ARBA00022679"/>
    </source>
</evidence>
<dbReference type="InterPro" id="IPR035595">
    <property type="entry name" value="UDP_glycos_trans_CS"/>
</dbReference>
<name>A0ABP5DLG6_9PSEU</name>
<dbReference type="RefSeq" id="WP_344428793.1">
    <property type="nucleotide sequence ID" value="NZ_BAAANN010000037.1"/>
</dbReference>
<comment type="caution">
    <text evidence="4">The sequence shown here is derived from an EMBL/GenBank/DDBJ whole genome shotgun (WGS) entry which is preliminary data.</text>
</comment>
<keyword evidence="5" id="KW-1185">Reference proteome</keyword>
<dbReference type="Gene3D" id="3.40.50.2000">
    <property type="entry name" value="Glycogen Phosphorylase B"/>
    <property type="match status" value="2"/>
</dbReference>
<dbReference type="Proteomes" id="UP001501116">
    <property type="component" value="Unassembled WGS sequence"/>
</dbReference>
<reference evidence="5" key="1">
    <citation type="journal article" date="2019" name="Int. J. Syst. Evol. Microbiol.">
        <title>The Global Catalogue of Microorganisms (GCM) 10K type strain sequencing project: providing services to taxonomists for standard genome sequencing and annotation.</title>
        <authorList>
            <consortium name="The Broad Institute Genomics Platform"/>
            <consortium name="The Broad Institute Genome Sequencing Center for Infectious Disease"/>
            <person name="Wu L."/>
            <person name="Ma J."/>
        </authorList>
    </citation>
    <scope>NUCLEOTIDE SEQUENCE [LARGE SCALE GENOMIC DNA]</scope>
    <source>
        <strain evidence="5">JCM 14545</strain>
    </source>
</reference>
<keyword evidence="2 3" id="KW-0808">Transferase</keyword>
<dbReference type="InterPro" id="IPR002213">
    <property type="entry name" value="UDP_glucos_trans"/>
</dbReference>
<dbReference type="PANTHER" id="PTHR48043:SF145">
    <property type="entry name" value="FI06409P-RELATED"/>
    <property type="match status" value="1"/>
</dbReference>
<comment type="similarity">
    <text evidence="3">Belongs to the UDP-glycosyltransferase family.</text>
</comment>